<dbReference type="PANTHER" id="PTHR11958">
    <property type="entry name" value="SODIUM/DICARBOXYLATE SYMPORTER-RELATED"/>
    <property type="match status" value="1"/>
</dbReference>
<feature type="transmembrane region" description="Helical" evidence="6">
    <location>
        <begin position="347"/>
        <end position="369"/>
    </location>
</feature>
<reference evidence="7 8" key="1">
    <citation type="journal article" date="1998" name="Nature">
        <title>The complete genome of the hyperthermophilic bacterium Aquifex aeolicus.</title>
        <authorList>
            <person name="Deckert G."/>
            <person name="Warren P.V."/>
            <person name="Gaasterland T."/>
            <person name="Young W.G."/>
            <person name="Lenox A.L."/>
            <person name="Graham D.E."/>
            <person name="Overbeek R."/>
            <person name="Snead M.A."/>
            <person name="Keller M."/>
            <person name="Aujay M."/>
            <person name="Huber R."/>
            <person name="Feldman R.A."/>
            <person name="Short J.M."/>
            <person name="Olson G.J."/>
            <person name="Swanson R.V."/>
        </authorList>
    </citation>
    <scope>NUCLEOTIDE SEQUENCE [LARGE SCALE GENOMIC DNA]</scope>
    <source>
        <strain evidence="7 8">VF5</strain>
    </source>
</reference>
<gene>
    <name evidence="7" type="primary">gltP</name>
    <name evidence="7" type="ordered locus">aq_1330</name>
</gene>
<dbReference type="HOGENOM" id="CLU_019375_7_1_0"/>
<evidence type="ECO:0000256" key="2">
    <source>
        <dbReference type="ARBA" id="ARBA00022448"/>
    </source>
</evidence>
<dbReference type="eggNOG" id="COG1301">
    <property type="taxonomic scope" value="Bacteria"/>
</dbReference>
<dbReference type="OrthoDB" id="9768885at2"/>
<dbReference type="AlphaFoldDB" id="O67349"/>
<keyword evidence="8" id="KW-1185">Reference proteome</keyword>
<proteinExistence type="predicted"/>
<dbReference type="InterPro" id="IPR050746">
    <property type="entry name" value="DAACS"/>
</dbReference>
<evidence type="ECO:0000313" key="8">
    <source>
        <dbReference type="Proteomes" id="UP000000798"/>
    </source>
</evidence>
<comment type="subcellular location">
    <subcellularLocation>
        <location evidence="1">Membrane</location>
        <topology evidence="1">Multi-pass membrane protein</topology>
    </subcellularLocation>
</comment>
<keyword evidence="5 6" id="KW-0472">Membrane</keyword>
<evidence type="ECO:0000256" key="1">
    <source>
        <dbReference type="ARBA" id="ARBA00004141"/>
    </source>
</evidence>
<dbReference type="EMBL" id="AE000657">
    <property type="protein sequence ID" value="AAC07318.1"/>
    <property type="molecule type" value="Genomic_DNA"/>
</dbReference>
<feature type="transmembrane region" description="Helical" evidence="6">
    <location>
        <begin position="213"/>
        <end position="241"/>
    </location>
</feature>
<dbReference type="InterPro" id="IPR001991">
    <property type="entry name" value="Na-dicarboxylate_symporter"/>
</dbReference>
<dbReference type="Proteomes" id="UP000000798">
    <property type="component" value="Chromosome"/>
</dbReference>
<feature type="transmembrane region" description="Helical" evidence="6">
    <location>
        <begin position="181"/>
        <end position="201"/>
    </location>
</feature>
<evidence type="ECO:0000256" key="6">
    <source>
        <dbReference type="SAM" id="Phobius"/>
    </source>
</evidence>
<dbReference type="GO" id="GO:0016020">
    <property type="term" value="C:membrane"/>
    <property type="evidence" value="ECO:0007669"/>
    <property type="project" value="UniProtKB-SubCell"/>
</dbReference>
<feature type="transmembrane region" description="Helical" evidence="6">
    <location>
        <begin position="324"/>
        <end position="341"/>
    </location>
</feature>
<evidence type="ECO:0000256" key="3">
    <source>
        <dbReference type="ARBA" id="ARBA00022692"/>
    </source>
</evidence>
<dbReference type="PIR" id="B70415">
    <property type="entry name" value="B70415"/>
</dbReference>
<evidence type="ECO:0000256" key="4">
    <source>
        <dbReference type="ARBA" id="ARBA00022989"/>
    </source>
</evidence>
<name>O67349_AQUAE</name>
<dbReference type="InterPro" id="IPR036458">
    <property type="entry name" value="Na:dicarbo_symporter_sf"/>
</dbReference>
<dbReference type="InParanoid" id="O67349"/>
<dbReference type="Gene3D" id="1.10.3860.10">
    <property type="entry name" value="Sodium:dicarboxylate symporter"/>
    <property type="match status" value="1"/>
</dbReference>
<dbReference type="GO" id="GO:0015293">
    <property type="term" value="F:symporter activity"/>
    <property type="evidence" value="ECO:0007669"/>
    <property type="project" value="InterPro"/>
</dbReference>
<dbReference type="FunCoup" id="O67349">
    <property type="interactions" value="161"/>
</dbReference>
<feature type="transmembrane region" description="Helical" evidence="6">
    <location>
        <begin position="7"/>
        <end position="25"/>
    </location>
</feature>
<dbReference type="PRINTS" id="PR00173">
    <property type="entry name" value="EDTRNSPORT"/>
</dbReference>
<dbReference type="PANTHER" id="PTHR11958:SF63">
    <property type="entry name" value="AMINO ACID TRANSPORTER"/>
    <property type="match status" value="1"/>
</dbReference>
<keyword evidence="2" id="KW-0813">Transport</keyword>
<keyword evidence="4 6" id="KW-1133">Transmembrane helix</keyword>
<feature type="transmembrane region" description="Helical" evidence="6">
    <location>
        <begin position="45"/>
        <end position="64"/>
    </location>
</feature>
<dbReference type="KEGG" id="aae:aq_1330"/>
<dbReference type="RefSeq" id="WP_010880851.1">
    <property type="nucleotide sequence ID" value="NC_000918.1"/>
</dbReference>
<dbReference type="PATRIC" id="fig|224324.8.peg.1037"/>
<protein>
    <submittedName>
        <fullName evidence="7">Proton/sodium-glutamate symport protein</fullName>
    </submittedName>
</protein>
<evidence type="ECO:0000313" key="7">
    <source>
        <dbReference type="EMBL" id="AAC07318.1"/>
    </source>
</evidence>
<keyword evidence="3 6" id="KW-0812">Transmembrane</keyword>
<dbReference type="SUPFAM" id="SSF118215">
    <property type="entry name" value="Proton glutamate symport protein"/>
    <property type="match status" value="1"/>
</dbReference>
<sequence length="398" mass="43390">MKKLLSLENLTLLSLILAVFFGIYFKEIALNIKLFGDVFLSLLKMIIVPLVFTSVFTAILNLESLAKFRDLGLKAFLYYFTTTGMAVFTGLVLVNIIQPGKGASGVSAKPEEIPKVQEFSLENLILGLIPQNPFEAFSEGKVLQIIVFAVFIGLAVLTIDKFKQEIIKNFFEGFNEALIRLTKWVIVLTPVGVFALVSYLIAKVGYQVLISLWEYALTVLLGLLIHAFVNLPLIAYIFGRYNPYKYFIQVREALLLAFSTASSAATLPVSLELAIERGKVKKEVAGFVLPLGATINMDGTALYESVAAVYIANLYGIDLSISQMVTIFLTATLASIGAAAIPGAGLVLLTLVLSSVGIPLEGIGLIIAVDRFLDMLRTAVNVWGDLNGAKILNRYVNS</sequence>
<dbReference type="STRING" id="224324.aq_1330"/>
<evidence type="ECO:0000256" key="5">
    <source>
        <dbReference type="ARBA" id="ARBA00023136"/>
    </source>
</evidence>
<accession>O67349</accession>
<dbReference type="Pfam" id="PF00375">
    <property type="entry name" value="SDF"/>
    <property type="match status" value="1"/>
</dbReference>
<dbReference type="EnsemblBacteria" id="AAC07318">
    <property type="protein sequence ID" value="AAC07318"/>
    <property type="gene ID" value="aq_1330"/>
</dbReference>
<organism evidence="7 8">
    <name type="scientific">Aquifex aeolicus (strain VF5)</name>
    <dbReference type="NCBI Taxonomy" id="224324"/>
    <lineage>
        <taxon>Bacteria</taxon>
        <taxon>Pseudomonadati</taxon>
        <taxon>Aquificota</taxon>
        <taxon>Aquificia</taxon>
        <taxon>Aquificales</taxon>
        <taxon>Aquificaceae</taxon>
        <taxon>Aquifex</taxon>
    </lineage>
</organism>
<feature type="transmembrane region" description="Helical" evidence="6">
    <location>
        <begin position="142"/>
        <end position="160"/>
    </location>
</feature>
<feature type="transmembrane region" description="Helical" evidence="6">
    <location>
        <begin position="76"/>
        <end position="97"/>
    </location>
</feature>